<protein>
    <submittedName>
        <fullName evidence="1">Uncharacterized protein</fullName>
    </submittedName>
</protein>
<accession>A0A8S5VIN3</accession>
<evidence type="ECO:0000313" key="1">
    <source>
        <dbReference type="EMBL" id="DAG06447.1"/>
    </source>
</evidence>
<name>A0A8S5VIN3_9CAUD</name>
<proteinExistence type="predicted"/>
<dbReference type="EMBL" id="BK016270">
    <property type="protein sequence ID" value="DAG06447.1"/>
    <property type="molecule type" value="Genomic_DNA"/>
</dbReference>
<organism evidence="1">
    <name type="scientific">Siphoviridae sp. cthu813</name>
    <dbReference type="NCBI Taxonomy" id="2825618"/>
    <lineage>
        <taxon>Viruses</taxon>
        <taxon>Duplodnaviria</taxon>
        <taxon>Heunggongvirae</taxon>
        <taxon>Uroviricota</taxon>
        <taxon>Caudoviricetes</taxon>
    </lineage>
</organism>
<sequence length="82" mass="8826">MSCVANPCKICKNIEFCKFALTSCEALDGLRIGDGSGPFTISVDCKYRAATYVRSSNDLLNRAIAANKNPAPDISYKEGEST</sequence>
<reference evidence="1" key="1">
    <citation type="journal article" date="2021" name="Proc. Natl. Acad. Sci. U.S.A.">
        <title>A Catalog of Tens of Thousands of Viruses from Human Metagenomes Reveals Hidden Associations with Chronic Diseases.</title>
        <authorList>
            <person name="Tisza M.J."/>
            <person name="Buck C.B."/>
        </authorList>
    </citation>
    <scope>NUCLEOTIDE SEQUENCE</scope>
    <source>
        <strain evidence="1">Cthu813</strain>
    </source>
</reference>